<dbReference type="Proteomes" id="UP000199548">
    <property type="component" value="Unassembled WGS sequence"/>
</dbReference>
<dbReference type="Gene3D" id="1.10.10.60">
    <property type="entry name" value="Homeodomain-like"/>
    <property type="match status" value="1"/>
</dbReference>
<keyword evidence="8" id="KW-1185">Reference proteome</keyword>
<evidence type="ECO:0000313" key="8">
    <source>
        <dbReference type="Proteomes" id="UP000199548"/>
    </source>
</evidence>
<keyword evidence="2" id="KW-0805">Transcription regulation</keyword>
<evidence type="ECO:0000313" key="7">
    <source>
        <dbReference type="EMBL" id="SFJ30102.1"/>
    </source>
</evidence>
<dbReference type="PANTHER" id="PTHR47506">
    <property type="entry name" value="TRANSCRIPTIONAL REGULATORY PROTEIN"/>
    <property type="match status" value="1"/>
</dbReference>
<protein>
    <submittedName>
        <fullName evidence="7">Transcriptional regulator, TetR family</fullName>
    </submittedName>
</protein>
<evidence type="ECO:0000256" key="1">
    <source>
        <dbReference type="ARBA" id="ARBA00022491"/>
    </source>
</evidence>
<evidence type="ECO:0000256" key="4">
    <source>
        <dbReference type="ARBA" id="ARBA00023163"/>
    </source>
</evidence>
<feature type="domain" description="HTH tetR-type" evidence="6">
    <location>
        <begin position="6"/>
        <end position="66"/>
    </location>
</feature>
<evidence type="ECO:0000256" key="3">
    <source>
        <dbReference type="ARBA" id="ARBA00023125"/>
    </source>
</evidence>
<dbReference type="PANTHER" id="PTHR47506:SF1">
    <property type="entry name" value="HTH-TYPE TRANSCRIPTIONAL REGULATOR YJDC"/>
    <property type="match status" value="1"/>
</dbReference>
<dbReference type="InterPro" id="IPR001647">
    <property type="entry name" value="HTH_TetR"/>
</dbReference>
<dbReference type="Gene3D" id="1.10.357.10">
    <property type="entry name" value="Tetracycline Repressor, domain 2"/>
    <property type="match status" value="1"/>
</dbReference>
<dbReference type="RefSeq" id="WP_091015376.1">
    <property type="nucleotide sequence ID" value="NZ_CP041743.1"/>
</dbReference>
<keyword evidence="1" id="KW-0678">Repressor</keyword>
<proteinExistence type="predicted"/>
<keyword evidence="4" id="KW-0804">Transcription</keyword>
<organism evidence="7 8">
    <name type="scientific">Paraburkholderia megapolitana</name>
    <dbReference type="NCBI Taxonomy" id="420953"/>
    <lineage>
        <taxon>Bacteria</taxon>
        <taxon>Pseudomonadati</taxon>
        <taxon>Pseudomonadota</taxon>
        <taxon>Betaproteobacteria</taxon>
        <taxon>Burkholderiales</taxon>
        <taxon>Burkholderiaceae</taxon>
        <taxon>Paraburkholderia</taxon>
    </lineage>
</organism>
<keyword evidence="3 5" id="KW-0238">DNA-binding</keyword>
<accession>A0A1I3Q967</accession>
<evidence type="ECO:0000259" key="6">
    <source>
        <dbReference type="PROSITE" id="PS50977"/>
    </source>
</evidence>
<dbReference type="PROSITE" id="PS01081">
    <property type="entry name" value="HTH_TETR_1"/>
    <property type="match status" value="1"/>
</dbReference>
<dbReference type="InterPro" id="IPR009057">
    <property type="entry name" value="Homeodomain-like_sf"/>
</dbReference>
<dbReference type="AlphaFoldDB" id="A0A1I3Q967"/>
<name>A0A1I3Q967_9BURK</name>
<evidence type="ECO:0000256" key="2">
    <source>
        <dbReference type="ARBA" id="ARBA00023015"/>
    </source>
</evidence>
<evidence type="ECO:0000256" key="5">
    <source>
        <dbReference type="PROSITE-ProRule" id="PRU00335"/>
    </source>
</evidence>
<dbReference type="InterPro" id="IPR011075">
    <property type="entry name" value="TetR_C"/>
</dbReference>
<feature type="DNA-binding region" description="H-T-H motif" evidence="5">
    <location>
        <begin position="29"/>
        <end position="48"/>
    </location>
</feature>
<dbReference type="SUPFAM" id="SSF48498">
    <property type="entry name" value="Tetracyclin repressor-like, C-terminal domain"/>
    <property type="match status" value="1"/>
</dbReference>
<dbReference type="InterPro" id="IPR036271">
    <property type="entry name" value="Tet_transcr_reg_TetR-rel_C_sf"/>
</dbReference>
<dbReference type="STRING" id="420953.SAMN05192543_106261"/>
<dbReference type="InterPro" id="IPR023772">
    <property type="entry name" value="DNA-bd_HTH_TetR-type_CS"/>
</dbReference>
<dbReference type="GO" id="GO:0003677">
    <property type="term" value="F:DNA binding"/>
    <property type="evidence" value="ECO:0007669"/>
    <property type="project" value="UniProtKB-UniRule"/>
</dbReference>
<dbReference type="EMBL" id="FOQU01000006">
    <property type="protein sequence ID" value="SFJ30102.1"/>
    <property type="molecule type" value="Genomic_DNA"/>
</dbReference>
<gene>
    <name evidence="7" type="ORF">SAMN05192543_106261</name>
</gene>
<dbReference type="OrthoDB" id="270177at2"/>
<sequence>MARPREFDEEAVLDKATEHFWVNGYESTSMRDLAEGTGLTSPSLYNAFGDKRALYRLVLDRYVRSALVDCTEIFESNTPPLQAIERYIDAIIAEALSDKLRKGCFVVNTALEVAPHDEEFREVVTYIFGRIERYLRDSIAAGQADGSISTDQSAADLARLFLGTSLGIRVFARTRPDRALLKGLARPLFSLLRKP</sequence>
<dbReference type="Pfam" id="PF16925">
    <property type="entry name" value="TetR_C_13"/>
    <property type="match status" value="1"/>
</dbReference>
<dbReference type="PROSITE" id="PS50977">
    <property type="entry name" value="HTH_TETR_2"/>
    <property type="match status" value="1"/>
</dbReference>
<dbReference type="SUPFAM" id="SSF46689">
    <property type="entry name" value="Homeodomain-like"/>
    <property type="match status" value="1"/>
</dbReference>
<dbReference type="Pfam" id="PF00440">
    <property type="entry name" value="TetR_N"/>
    <property type="match status" value="1"/>
</dbReference>
<reference evidence="7 8" key="1">
    <citation type="submission" date="2016-10" db="EMBL/GenBank/DDBJ databases">
        <authorList>
            <person name="de Groot N.N."/>
        </authorList>
    </citation>
    <scope>NUCLEOTIDE SEQUENCE [LARGE SCALE GENOMIC DNA]</scope>
    <source>
        <strain evidence="7 8">LMG 23650</strain>
    </source>
</reference>